<dbReference type="EMBL" id="LHXN01000070">
    <property type="protein sequence ID" value="KXA92199.1"/>
    <property type="molecule type" value="Genomic_DNA"/>
</dbReference>
<dbReference type="Pfam" id="PF07669">
    <property type="entry name" value="Eco57I"/>
    <property type="match status" value="1"/>
</dbReference>
<dbReference type="InterPro" id="IPR011639">
    <property type="entry name" value="MethylTrfase_TaqI-like_dom"/>
</dbReference>
<dbReference type="InterPro" id="IPR050953">
    <property type="entry name" value="N4_N6_ade-DNA_methylase"/>
</dbReference>
<evidence type="ECO:0000313" key="10">
    <source>
        <dbReference type="EMBL" id="KXA92199.1"/>
    </source>
</evidence>
<dbReference type="SUPFAM" id="SSF53335">
    <property type="entry name" value="S-adenosyl-L-methionine-dependent methyltransferases"/>
    <property type="match status" value="1"/>
</dbReference>
<dbReference type="PRINTS" id="PR00507">
    <property type="entry name" value="N12N6MTFRASE"/>
</dbReference>
<evidence type="ECO:0000259" key="9">
    <source>
        <dbReference type="Pfam" id="PF12950"/>
    </source>
</evidence>
<keyword evidence="3" id="KW-0808">Transferase</keyword>
<accession>A0A133UDD2</accession>
<keyword evidence="4" id="KW-0949">S-adenosyl-L-methionine</keyword>
<dbReference type="PANTHER" id="PTHR33841">
    <property type="entry name" value="DNA METHYLTRANSFERASE YEEA-RELATED"/>
    <property type="match status" value="1"/>
</dbReference>
<dbReference type="Gene3D" id="3.40.50.150">
    <property type="entry name" value="Vaccinia Virus protein VP39"/>
    <property type="match status" value="1"/>
</dbReference>
<dbReference type="EC" id="2.1.1.72" evidence="1"/>
<comment type="caution">
    <text evidence="10">The sequence shown here is derived from an EMBL/GenBank/DDBJ whole genome shotgun (WGS) entry which is preliminary data.</text>
</comment>
<evidence type="ECO:0000259" key="8">
    <source>
        <dbReference type="Pfam" id="PF07669"/>
    </source>
</evidence>
<keyword evidence="5" id="KW-0680">Restriction system</keyword>
<dbReference type="PANTHER" id="PTHR33841:SF6">
    <property type="entry name" value="TYPE II METHYLTRANSFERASE M.HINDII"/>
    <property type="match status" value="1"/>
</dbReference>
<keyword evidence="2" id="KW-0489">Methyltransferase</keyword>
<dbReference type="Proteomes" id="UP000070373">
    <property type="component" value="Unassembled WGS sequence"/>
</dbReference>
<evidence type="ECO:0000256" key="2">
    <source>
        <dbReference type="ARBA" id="ARBA00022603"/>
    </source>
</evidence>
<evidence type="ECO:0000256" key="6">
    <source>
        <dbReference type="ARBA" id="ARBA00023125"/>
    </source>
</evidence>
<comment type="catalytic activity">
    <reaction evidence="7">
        <text>a 2'-deoxyadenosine in DNA + S-adenosyl-L-methionine = an N(6)-methyl-2'-deoxyadenosine in DNA + S-adenosyl-L-homocysteine + H(+)</text>
        <dbReference type="Rhea" id="RHEA:15197"/>
        <dbReference type="Rhea" id="RHEA-COMP:12418"/>
        <dbReference type="Rhea" id="RHEA-COMP:12419"/>
        <dbReference type="ChEBI" id="CHEBI:15378"/>
        <dbReference type="ChEBI" id="CHEBI:57856"/>
        <dbReference type="ChEBI" id="CHEBI:59789"/>
        <dbReference type="ChEBI" id="CHEBI:90615"/>
        <dbReference type="ChEBI" id="CHEBI:90616"/>
        <dbReference type="EC" id="2.1.1.72"/>
    </reaction>
</comment>
<dbReference type="InterPro" id="IPR025931">
    <property type="entry name" value="TaqI_C"/>
</dbReference>
<gene>
    <name evidence="10" type="ORF">AKJ64_03780</name>
</gene>
<dbReference type="AlphaFoldDB" id="A0A133UDD2"/>
<keyword evidence="11" id="KW-1185">Reference proteome</keyword>
<name>A0A133UDD2_9EURY</name>
<dbReference type="GO" id="GO:0003677">
    <property type="term" value="F:DNA binding"/>
    <property type="evidence" value="ECO:0007669"/>
    <property type="project" value="UniProtKB-KW"/>
</dbReference>
<keyword evidence="6" id="KW-0238">DNA-binding</keyword>
<evidence type="ECO:0000256" key="4">
    <source>
        <dbReference type="ARBA" id="ARBA00022691"/>
    </source>
</evidence>
<dbReference type="GO" id="GO:0032259">
    <property type="term" value="P:methylation"/>
    <property type="evidence" value="ECO:0007669"/>
    <property type="project" value="UniProtKB-KW"/>
</dbReference>
<evidence type="ECO:0000313" key="11">
    <source>
        <dbReference type="Proteomes" id="UP000070373"/>
    </source>
</evidence>
<evidence type="ECO:0000256" key="3">
    <source>
        <dbReference type="ARBA" id="ARBA00022679"/>
    </source>
</evidence>
<evidence type="ECO:0000256" key="7">
    <source>
        <dbReference type="ARBA" id="ARBA00047942"/>
    </source>
</evidence>
<organism evidence="10 11">
    <name type="scientific">candidate division MSBL1 archaeon SCGC-AAA259E17</name>
    <dbReference type="NCBI Taxonomy" id="1698263"/>
    <lineage>
        <taxon>Archaea</taxon>
        <taxon>Methanobacteriati</taxon>
        <taxon>Methanobacteriota</taxon>
        <taxon>candidate division MSBL1</taxon>
    </lineage>
</organism>
<evidence type="ECO:0000256" key="5">
    <source>
        <dbReference type="ARBA" id="ARBA00022747"/>
    </source>
</evidence>
<proteinExistence type="predicted"/>
<dbReference type="InterPro" id="IPR029063">
    <property type="entry name" value="SAM-dependent_MTases_sf"/>
</dbReference>
<feature type="domain" description="TaqI-like C-terminal specificity" evidence="9">
    <location>
        <begin position="283"/>
        <end position="437"/>
    </location>
</feature>
<evidence type="ECO:0000256" key="1">
    <source>
        <dbReference type="ARBA" id="ARBA00011900"/>
    </source>
</evidence>
<dbReference type="Pfam" id="PF12950">
    <property type="entry name" value="TaqI_C"/>
    <property type="match status" value="1"/>
</dbReference>
<dbReference type="CDD" id="cd02440">
    <property type="entry name" value="AdoMet_MTases"/>
    <property type="match status" value="1"/>
</dbReference>
<dbReference type="InterPro" id="IPR002052">
    <property type="entry name" value="DNA_methylase_N6_adenine_CS"/>
</dbReference>
<protein>
    <recommendedName>
        <fullName evidence="1">site-specific DNA-methyltransferase (adenine-specific)</fullName>
        <ecNumber evidence="1">2.1.1.72</ecNumber>
    </recommendedName>
</protein>
<dbReference type="GO" id="GO:0009307">
    <property type="term" value="P:DNA restriction-modification system"/>
    <property type="evidence" value="ECO:0007669"/>
    <property type="project" value="UniProtKB-KW"/>
</dbReference>
<dbReference type="PROSITE" id="PS00092">
    <property type="entry name" value="N6_MTASE"/>
    <property type="match status" value="1"/>
</dbReference>
<reference evidence="10 11" key="1">
    <citation type="journal article" date="2016" name="Sci. Rep.">
        <title>Metabolic traits of an uncultured archaeal lineage -MSBL1- from brine pools of the Red Sea.</title>
        <authorList>
            <person name="Mwirichia R."/>
            <person name="Alam I."/>
            <person name="Rashid M."/>
            <person name="Vinu M."/>
            <person name="Ba-Alawi W."/>
            <person name="Anthony Kamau A."/>
            <person name="Kamanda Ngugi D."/>
            <person name="Goker M."/>
            <person name="Klenk H.P."/>
            <person name="Bajic V."/>
            <person name="Stingl U."/>
        </authorList>
    </citation>
    <scope>NUCLEOTIDE SEQUENCE [LARGE SCALE GENOMIC DNA]</scope>
    <source>
        <strain evidence="10">SCGC-AAA259E17</strain>
    </source>
</reference>
<dbReference type="GO" id="GO:0009007">
    <property type="term" value="F:site-specific DNA-methyltransferase (adenine-specific) activity"/>
    <property type="evidence" value="ECO:0007669"/>
    <property type="project" value="UniProtKB-EC"/>
</dbReference>
<sequence length="441" mass="50551">MKGQILTPPHIVDAMVEKLFQERNPNSEDYVLDPGCGSGAFIKGILRWCDKKKIDPPRIVGIETDDELIKKAQNSVGDRENVTLLEKDFLLSELGFYDFIIGNPPYVPIEELEEEEKEKYKKIFYESAFNRFDLYILFFEKALKQLKPEGRLVFITPEKFEYTLTAEPLRRFLASHHVEEIHHLEEDAFEGLVTYPTITTVVSEKNRDTTIRLRNGETFTVKLPSDGSRWISTIRGDEELGESDRTLDDICVRISCGVATGRDGIFVKPKEKVPSPLKKYTKPTLSGKELTKNGVNPNNEIIIPYDDQGNLLPKEELAEFIDWISSYKEELKSRHCVAEGGKKWYAFHETPPLGDILNPKVLCKDVTKEPKFWVDKEGDIVPRHSVYYIVLKNSVSITDLLDYLNGERAGKWLISHCQRAANDFIRLQSSTLKQLPIPKKL</sequence>
<feature type="domain" description="Type II methyltransferase M.TaqI-like" evidence="8">
    <location>
        <begin position="66"/>
        <end position="189"/>
    </location>
</feature>